<dbReference type="PROSITE" id="PS50821">
    <property type="entry name" value="PAZ"/>
    <property type="match status" value="1"/>
</dbReference>
<feature type="compositionally biased region" description="Polar residues" evidence="3">
    <location>
        <begin position="41"/>
        <end position="54"/>
    </location>
</feature>
<gene>
    <name evidence="6" type="ORF">NE237_000548</name>
</gene>
<feature type="domain" description="Piwi" evidence="5">
    <location>
        <begin position="667"/>
        <end position="968"/>
    </location>
</feature>
<dbReference type="Gene3D" id="3.30.420.10">
    <property type="entry name" value="Ribonuclease H-like superfamily/Ribonuclease H"/>
    <property type="match status" value="1"/>
</dbReference>
<dbReference type="Pfam" id="PF02171">
    <property type="entry name" value="Piwi"/>
    <property type="match status" value="1"/>
</dbReference>
<dbReference type="SMART" id="SM01163">
    <property type="entry name" value="DUF1785"/>
    <property type="match status" value="1"/>
</dbReference>
<feature type="compositionally biased region" description="Polar residues" evidence="3">
    <location>
        <begin position="135"/>
        <end position="149"/>
    </location>
</feature>
<dbReference type="GO" id="GO:0003723">
    <property type="term" value="F:RNA binding"/>
    <property type="evidence" value="ECO:0007669"/>
    <property type="project" value="InterPro"/>
</dbReference>
<organism evidence="6 7">
    <name type="scientific">Protea cynaroides</name>
    <dbReference type="NCBI Taxonomy" id="273540"/>
    <lineage>
        <taxon>Eukaryota</taxon>
        <taxon>Viridiplantae</taxon>
        <taxon>Streptophyta</taxon>
        <taxon>Embryophyta</taxon>
        <taxon>Tracheophyta</taxon>
        <taxon>Spermatophyta</taxon>
        <taxon>Magnoliopsida</taxon>
        <taxon>Proteales</taxon>
        <taxon>Proteaceae</taxon>
        <taxon>Protea</taxon>
    </lineage>
</organism>
<accession>A0A9Q0KRE7</accession>
<dbReference type="PANTHER" id="PTHR22891">
    <property type="entry name" value="EUKARYOTIC TRANSLATION INITIATION FACTOR 2C"/>
    <property type="match status" value="1"/>
</dbReference>
<dbReference type="Pfam" id="PF02170">
    <property type="entry name" value="PAZ"/>
    <property type="match status" value="1"/>
</dbReference>
<dbReference type="PROSITE" id="PS50822">
    <property type="entry name" value="PIWI"/>
    <property type="match status" value="1"/>
</dbReference>
<dbReference type="SMART" id="SM00949">
    <property type="entry name" value="PAZ"/>
    <property type="match status" value="1"/>
</dbReference>
<dbReference type="Pfam" id="PF08699">
    <property type="entry name" value="ArgoL1"/>
    <property type="match status" value="1"/>
</dbReference>
<dbReference type="Gene3D" id="3.40.50.2300">
    <property type="match status" value="1"/>
</dbReference>
<evidence type="ECO:0000259" key="5">
    <source>
        <dbReference type="PROSITE" id="PS50822"/>
    </source>
</evidence>
<reference evidence="6" key="1">
    <citation type="journal article" date="2023" name="Plant J.">
        <title>The genome of the king protea, Protea cynaroides.</title>
        <authorList>
            <person name="Chang J."/>
            <person name="Duong T.A."/>
            <person name="Schoeman C."/>
            <person name="Ma X."/>
            <person name="Roodt D."/>
            <person name="Barker N."/>
            <person name="Li Z."/>
            <person name="Van de Peer Y."/>
            <person name="Mizrachi E."/>
        </authorList>
    </citation>
    <scope>NUCLEOTIDE SEQUENCE</scope>
    <source>
        <tissue evidence="6">Young leaves</tissue>
    </source>
</reference>
<evidence type="ECO:0008006" key="8">
    <source>
        <dbReference type="Google" id="ProtNLM"/>
    </source>
</evidence>
<evidence type="ECO:0000256" key="3">
    <source>
        <dbReference type="SAM" id="MobiDB-lite"/>
    </source>
</evidence>
<dbReference type="SMART" id="SM00950">
    <property type="entry name" value="Piwi"/>
    <property type="match status" value="1"/>
</dbReference>
<evidence type="ECO:0000259" key="4">
    <source>
        <dbReference type="PROSITE" id="PS50821"/>
    </source>
</evidence>
<dbReference type="InterPro" id="IPR012337">
    <property type="entry name" value="RNaseH-like_sf"/>
</dbReference>
<dbReference type="InterPro" id="IPR003165">
    <property type="entry name" value="Piwi"/>
</dbReference>
<dbReference type="InterPro" id="IPR045246">
    <property type="entry name" value="Piwi_ago-like"/>
</dbReference>
<keyword evidence="2" id="KW-0943">RNA-mediated gene silencing</keyword>
<dbReference type="Pfam" id="PF16486">
    <property type="entry name" value="ArgoN"/>
    <property type="match status" value="1"/>
</dbReference>
<dbReference type="Gene3D" id="2.170.260.10">
    <property type="entry name" value="paz domain"/>
    <property type="match status" value="1"/>
</dbReference>
<dbReference type="InterPro" id="IPR003100">
    <property type="entry name" value="PAZ_dom"/>
</dbReference>
<comment type="similarity">
    <text evidence="1">Belongs to the argonaute family. Ago subfamily.</text>
</comment>
<dbReference type="CDD" id="cd04657">
    <property type="entry name" value="Piwi_ago-like"/>
    <property type="match status" value="1"/>
</dbReference>
<dbReference type="AlphaFoldDB" id="A0A9Q0KRE7"/>
<dbReference type="FunFam" id="2.170.260.10:FF:000008">
    <property type="entry name" value="Protein argonaute 7"/>
    <property type="match status" value="1"/>
</dbReference>
<proteinExistence type="inferred from homology"/>
<dbReference type="GO" id="GO:0031047">
    <property type="term" value="P:regulatory ncRNA-mediated gene silencing"/>
    <property type="evidence" value="ECO:0007669"/>
    <property type="project" value="UniProtKB-KW"/>
</dbReference>
<evidence type="ECO:0000313" key="7">
    <source>
        <dbReference type="Proteomes" id="UP001141806"/>
    </source>
</evidence>
<feature type="compositionally biased region" description="Gly residues" evidence="3">
    <location>
        <begin position="10"/>
        <end position="24"/>
    </location>
</feature>
<dbReference type="CDD" id="cd02846">
    <property type="entry name" value="PAZ_argonaute_like"/>
    <property type="match status" value="1"/>
</dbReference>
<dbReference type="InterPro" id="IPR036085">
    <property type="entry name" value="PAZ_dom_sf"/>
</dbReference>
<dbReference type="Proteomes" id="UP001141806">
    <property type="component" value="Unassembled WGS sequence"/>
</dbReference>
<feature type="compositionally biased region" description="Basic and acidic residues" evidence="3">
    <location>
        <begin position="62"/>
        <end position="78"/>
    </location>
</feature>
<protein>
    <recommendedName>
        <fullName evidence="8">Protein argonaute 2-like</fullName>
    </recommendedName>
</protein>
<dbReference type="InterPro" id="IPR014811">
    <property type="entry name" value="ArgoL1"/>
</dbReference>
<dbReference type="SUPFAM" id="SSF101690">
    <property type="entry name" value="PAZ domain"/>
    <property type="match status" value="1"/>
</dbReference>
<dbReference type="SUPFAM" id="SSF53098">
    <property type="entry name" value="Ribonuclease H-like"/>
    <property type="match status" value="1"/>
</dbReference>
<dbReference type="InterPro" id="IPR032474">
    <property type="entry name" value="Argonaute_N"/>
</dbReference>
<evidence type="ECO:0000256" key="2">
    <source>
        <dbReference type="ARBA" id="ARBA00023158"/>
    </source>
</evidence>
<keyword evidence="7" id="KW-1185">Reference proteome</keyword>
<evidence type="ECO:0000256" key="1">
    <source>
        <dbReference type="ARBA" id="ARBA00008201"/>
    </source>
</evidence>
<evidence type="ECO:0000313" key="6">
    <source>
        <dbReference type="EMBL" id="KAJ4975442.1"/>
    </source>
</evidence>
<comment type="caution">
    <text evidence="6">The sequence shown here is derived from an EMBL/GenBank/DDBJ whole genome shotgun (WGS) entry which is preliminary data.</text>
</comment>
<feature type="compositionally biased region" description="Gly residues" evidence="3">
    <location>
        <begin position="111"/>
        <end position="125"/>
    </location>
</feature>
<name>A0A9Q0KRE7_9MAGN</name>
<feature type="domain" description="PAZ" evidence="4">
    <location>
        <begin position="382"/>
        <end position="494"/>
    </location>
</feature>
<dbReference type="OrthoDB" id="10252740at2759"/>
<feature type="region of interest" description="Disordered" evidence="3">
    <location>
        <begin position="1"/>
        <end position="175"/>
    </location>
</feature>
<dbReference type="EMBL" id="JAMYWD010000003">
    <property type="protein sequence ID" value="KAJ4975442.1"/>
    <property type="molecule type" value="Genomic_DNA"/>
</dbReference>
<sequence>MENYGRGRGRSGGRTPGGPGGRVGGRGRRQYDDPYHGGYSSPPNNQSFPGQQRGYQPVSGQDYREHPRQISGQDRDSRQGPSSGQAQFVEPTRQPSPWVGSAWGSSRGSFSGVGGSSGSGRGGGPWKTSFAAICSRNSGSGSDPPTSELRSLEISCPLQPSPPPESGKIVPVRRPDNGGTSYVRKVHLLVNHFPINFNRNVTMLLYNIDVQPEFPLKHGGPSRVSNSDIRLVKNKKFSDDLKGFPPSMTAYDGGKIIISAVKLPTGKFKVDVPKGEAVKSYIFNVELVKELQLRELMDYLEGKFPVIPRAILQGLDLVMKENPKKHRVQVGHGFYSMRYNRGDDLGCGVVACKGFQQSLKLTSQGLVSCVDYSVLPFLKPVPVLQFLQERLPGFNSGRIDYRKVEKELKGLKVTVTHRETEQKFTIKGLTGTPESLTFTLEDRDGINPPQMVRVVDYFRNKYSKEINFKNLPCLDLGKSGKSNAVPMEFCVLVEGQRYPKDHLDKYSSKKLKDMSLPKPWERKNFIYQAVQASDGPLRGDTACKFGIEVSPKMTEVVGRVLSVPDLKLSDTRGACKFTPNRENGQWNLVDKSVLQGKDIERWAVLDFSSGSLMYEKFIPKLMARCRKLGIRMKPPLFHELSDMRAFSATDRLRKLLNHVYDKANHQLQILICPMTCKHPGYNALKWICETQVGIVTQCCLIEHCNISKDDYLANLALKINTKLGGNNFELFDRLPSLESDDHVMFIGADVNHPSPGNASSPSVAAVVATVNWPAANKYVARYRLQKHRCEKILEFGEMCLDLINKYAELNKIKPKKILVFRDGVSDNQFDMVLNEELMDLKKAIQCDGYSPTITLVIAQKRHHTRLFPVDEKNGARSGNVFPGTVVDTTIVHPWGYDFYLCSHYGLLGTSKPTHYYCLWDDHKFSSDALQKMINNLCYTFARSTKPVSLVPPAYYADNLAYRVQQYYEAWEADSATSSSSSSSSSSSFSLQFDPKIFKMHSDLENIMFFC</sequence>
<dbReference type="InterPro" id="IPR036397">
    <property type="entry name" value="RNaseH_sf"/>
</dbReference>